<organism evidence="1 2">
    <name type="scientific">Pristionchus pacificus</name>
    <name type="common">Parasitic nematode worm</name>
    <dbReference type="NCBI Taxonomy" id="54126"/>
    <lineage>
        <taxon>Eukaryota</taxon>
        <taxon>Metazoa</taxon>
        <taxon>Ecdysozoa</taxon>
        <taxon>Nematoda</taxon>
        <taxon>Chromadorea</taxon>
        <taxon>Rhabditida</taxon>
        <taxon>Rhabditina</taxon>
        <taxon>Diplogasteromorpha</taxon>
        <taxon>Diplogasteroidea</taxon>
        <taxon>Neodiplogasteridae</taxon>
        <taxon>Pristionchus</taxon>
    </lineage>
</organism>
<sequence length="146" mass="16007">MLASAIVLLSTILVFASSLQCLHNSTVTYTVYWNGMLVRAESATYNMGVLECSAKLTRCVNFKAMDISFFNTLDSTFINLIKTANGKVLGRACMSESDCDKIEAHEATDCTEKQPRSCFCTSDICTGANGTRTMLMSLIPLLIYTI</sequence>
<accession>A0A2A6CM31</accession>
<evidence type="ECO:0000313" key="2">
    <source>
        <dbReference type="Proteomes" id="UP000005239"/>
    </source>
</evidence>
<dbReference type="AlphaFoldDB" id="A0A2A6CM31"/>
<evidence type="ECO:0000313" key="1">
    <source>
        <dbReference type="EnsemblMetazoa" id="PPA30799.1"/>
    </source>
</evidence>
<dbReference type="Proteomes" id="UP000005239">
    <property type="component" value="Unassembled WGS sequence"/>
</dbReference>
<gene>
    <name evidence="1" type="primary">WBGene00203665</name>
</gene>
<keyword evidence="2" id="KW-1185">Reference proteome</keyword>
<protein>
    <submittedName>
        <fullName evidence="1">Uncharacterized protein</fullName>
    </submittedName>
</protein>
<reference evidence="1" key="2">
    <citation type="submission" date="2022-06" db="UniProtKB">
        <authorList>
            <consortium name="EnsemblMetazoa"/>
        </authorList>
    </citation>
    <scope>IDENTIFICATION</scope>
    <source>
        <strain evidence="1">PS312</strain>
    </source>
</reference>
<reference evidence="2" key="1">
    <citation type="journal article" date="2008" name="Nat. Genet.">
        <title>The Pristionchus pacificus genome provides a unique perspective on nematode lifestyle and parasitism.</title>
        <authorList>
            <person name="Dieterich C."/>
            <person name="Clifton S.W."/>
            <person name="Schuster L.N."/>
            <person name="Chinwalla A."/>
            <person name="Delehaunty K."/>
            <person name="Dinkelacker I."/>
            <person name="Fulton L."/>
            <person name="Fulton R."/>
            <person name="Godfrey J."/>
            <person name="Minx P."/>
            <person name="Mitreva M."/>
            <person name="Roeseler W."/>
            <person name="Tian H."/>
            <person name="Witte H."/>
            <person name="Yang S.P."/>
            <person name="Wilson R.K."/>
            <person name="Sommer R.J."/>
        </authorList>
    </citation>
    <scope>NUCLEOTIDE SEQUENCE [LARGE SCALE GENOMIC DNA]</scope>
    <source>
        <strain evidence="2">PS312</strain>
    </source>
</reference>
<accession>A0A8R1YQ17</accession>
<proteinExistence type="predicted"/>
<name>A0A2A6CM31_PRIPA</name>
<dbReference type="EnsemblMetazoa" id="PPA30799.1">
    <property type="protein sequence ID" value="PPA30799.1"/>
    <property type="gene ID" value="WBGene00203665"/>
</dbReference>